<evidence type="ECO:0000313" key="2">
    <source>
        <dbReference type="EMBL" id="KQK29062.1"/>
    </source>
</evidence>
<dbReference type="STRING" id="53254.SAMN05660750_02178"/>
<dbReference type="InterPro" id="IPR052537">
    <property type="entry name" value="Extradiol_RC_dioxygenase"/>
</dbReference>
<accession>A0A0Q3PH36</accession>
<dbReference type="Gene3D" id="3.40.50.1820">
    <property type="entry name" value="alpha/beta hydrolase"/>
    <property type="match status" value="1"/>
</dbReference>
<proteinExistence type="predicted"/>
<dbReference type="Pfam" id="PF00903">
    <property type="entry name" value="Glyoxalase"/>
    <property type="match status" value="1"/>
</dbReference>
<dbReference type="Proteomes" id="UP000051562">
    <property type="component" value="Unassembled WGS sequence"/>
</dbReference>
<name>A0A0Q3PH36_9HYPH</name>
<comment type="caution">
    <text evidence="2">The sequence shown here is derived from an EMBL/GenBank/DDBJ whole genome shotgun (WGS) entry which is preliminary data.</text>
</comment>
<feature type="domain" description="VOC" evidence="1">
    <location>
        <begin position="149"/>
        <end position="265"/>
    </location>
</feature>
<dbReference type="EMBL" id="LMAR01000053">
    <property type="protein sequence ID" value="KQK29062.1"/>
    <property type="molecule type" value="Genomic_DNA"/>
</dbReference>
<dbReference type="PANTHER" id="PTHR36110:SF2">
    <property type="entry name" value="RING-CLEAVING DIOXYGENASE MHQE-RELATED"/>
    <property type="match status" value="1"/>
</dbReference>
<feature type="domain" description="VOC" evidence="1">
    <location>
        <begin position="4"/>
        <end position="129"/>
    </location>
</feature>
<keyword evidence="3" id="KW-1185">Reference proteome</keyword>
<dbReference type="SUPFAM" id="SSF53474">
    <property type="entry name" value="alpha/beta-Hydrolases"/>
    <property type="match status" value="1"/>
</dbReference>
<dbReference type="InterPro" id="IPR004360">
    <property type="entry name" value="Glyas_Fos-R_dOase_dom"/>
</dbReference>
<dbReference type="InterPro" id="IPR029068">
    <property type="entry name" value="Glyas_Bleomycin-R_OHBP_Dase"/>
</dbReference>
<reference evidence="2 3" key="1">
    <citation type="submission" date="2015-10" db="EMBL/GenBank/DDBJ databases">
        <title>Draft genome of Bosea thiooxidans.</title>
        <authorList>
            <person name="Wang X."/>
        </authorList>
    </citation>
    <scope>NUCLEOTIDE SEQUENCE [LARGE SCALE GENOMIC DNA]</scope>
    <source>
        <strain evidence="2 3">CGMCC 9174</strain>
    </source>
</reference>
<gene>
    <name evidence="2" type="ORF">ARD30_19770</name>
</gene>
<dbReference type="InterPro" id="IPR029058">
    <property type="entry name" value="AB_hydrolase_fold"/>
</dbReference>
<evidence type="ECO:0000313" key="3">
    <source>
        <dbReference type="Proteomes" id="UP000051562"/>
    </source>
</evidence>
<protein>
    <submittedName>
        <fullName evidence="2">Glyoxalase</fullName>
    </submittedName>
</protein>
<sequence>MTSGLHHVTLITRKVQANVDFYLGFLGLRLVKRTGGYEDARQLHLFYGDEHGSPGSLVTFLVWEDGSPGRAGHGQVSEIAFAVAPAAIGFWLERALRFGIPTEGPLQEFGETVLRLRDPDGFVVKLVGSTLTGEGWASASIPPEHRIHRLRGVTLLSATTEETVHFLTAHAGFARQAREGSAERLLADTGDSLDIRDAGGFWPGIPGTGTADHVAVRVPDTARLSGIERDLSKLNSSPTTLHDRQYFTSLYVREPGGTLIEFATDGPGFTLDEPVETLGTRLFVPPAAQDESDAIRIVLPQFALPGEERVIYRELPFVHRFHQPAAPDGSVMVLLHGSGGNETDLMPLAHRIAPHATLLGLRGRSTEEGTSRWFRRRSERSFDQDDIRFEAGALAAFMAEAQTAYGLAPERIVFLGYSNGANLLAAAMQLHPGLAQRAVLLRPAAVLEAPPAAALSGASVLMLTGNDDPYRDLAVPLETALRAAGAMVEAHAIAAGHALTPLDGDLAADWLARRAS</sequence>
<evidence type="ECO:0000259" key="1">
    <source>
        <dbReference type="PROSITE" id="PS51819"/>
    </source>
</evidence>
<dbReference type="SUPFAM" id="SSF54593">
    <property type="entry name" value="Glyoxalase/Bleomycin resistance protein/Dihydroxybiphenyl dioxygenase"/>
    <property type="match status" value="1"/>
</dbReference>
<dbReference type="PANTHER" id="PTHR36110">
    <property type="entry name" value="RING-CLEAVING DIOXYGENASE MHQE-RELATED"/>
    <property type="match status" value="1"/>
</dbReference>
<organism evidence="2 3">
    <name type="scientific">Bosea thiooxidans</name>
    <dbReference type="NCBI Taxonomy" id="53254"/>
    <lineage>
        <taxon>Bacteria</taxon>
        <taxon>Pseudomonadati</taxon>
        <taxon>Pseudomonadota</taxon>
        <taxon>Alphaproteobacteria</taxon>
        <taxon>Hyphomicrobiales</taxon>
        <taxon>Boseaceae</taxon>
        <taxon>Bosea</taxon>
    </lineage>
</organism>
<dbReference type="PROSITE" id="PS51819">
    <property type="entry name" value="VOC"/>
    <property type="match status" value="2"/>
</dbReference>
<dbReference type="RefSeq" id="WP_055729643.1">
    <property type="nucleotide sequence ID" value="NZ_LMAR01000053.1"/>
</dbReference>
<dbReference type="AlphaFoldDB" id="A0A0Q3PH36"/>
<dbReference type="Gene3D" id="3.10.180.10">
    <property type="entry name" value="2,3-Dihydroxybiphenyl 1,2-Dioxygenase, domain 1"/>
    <property type="match status" value="2"/>
</dbReference>
<dbReference type="InterPro" id="IPR037523">
    <property type="entry name" value="VOC_core"/>
</dbReference>